<protein>
    <submittedName>
        <fullName evidence="2">DUF2145 domain-containing protein</fullName>
    </submittedName>
</protein>
<feature type="signal peptide" evidence="1">
    <location>
        <begin position="1"/>
        <end position="23"/>
    </location>
</feature>
<dbReference type="InterPro" id="IPR014547">
    <property type="entry name" value="UCP028477"/>
</dbReference>
<name>A0ABY9RF04_9BURK</name>
<keyword evidence="1" id="KW-0732">Signal</keyword>
<keyword evidence="3" id="KW-1185">Reference proteome</keyword>
<dbReference type="PIRSF" id="PIRSF028477">
    <property type="entry name" value="UCP028477"/>
    <property type="match status" value="1"/>
</dbReference>
<dbReference type="EMBL" id="CP133720">
    <property type="protein sequence ID" value="WMW79807.1"/>
    <property type="molecule type" value="Genomic_DNA"/>
</dbReference>
<dbReference type="Pfam" id="PF09916">
    <property type="entry name" value="DUF2145"/>
    <property type="match status" value="1"/>
</dbReference>
<evidence type="ECO:0000313" key="3">
    <source>
        <dbReference type="Proteomes" id="UP001181355"/>
    </source>
</evidence>
<organism evidence="2 3">
    <name type="scientific">Undibacterium cyanobacteriorum</name>
    <dbReference type="NCBI Taxonomy" id="3073561"/>
    <lineage>
        <taxon>Bacteria</taxon>
        <taxon>Pseudomonadati</taxon>
        <taxon>Pseudomonadota</taxon>
        <taxon>Betaproteobacteria</taxon>
        <taxon>Burkholderiales</taxon>
        <taxon>Oxalobacteraceae</taxon>
        <taxon>Undibacterium</taxon>
    </lineage>
</organism>
<sequence>MMRPFLLCLSFAGLTLHASAAMAGRSCEEKPADPNRVMQGFELAQRVKNELDRSGAELAVIARAGQDLSKYHLQYSHLGIIRKMEDGRWMVMHELNHCGTAKSDLFNEGLANFFMDDPYRYEALLMIPSAEIQTQIGRAINSPTAKALHETRYNMVAHPFSTKYQNSNQWALETIAAALAKDVQIQNREQAQSWLKFANYRASTLEISMFTRLGGRMFRANIAFDDQPFDRRMAGHIDTVTVDSIDRFLGARDPSLQRVVVKYP</sequence>
<feature type="chain" id="PRO_5045151705" evidence="1">
    <location>
        <begin position="24"/>
        <end position="264"/>
    </location>
</feature>
<dbReference type="RefSeq" id="WP_309481302.1">
    <property type="nucleotide sequence ID" value="NZ_CP133720.1"/>
</dbReference>
<accession>A0ABY9RF04</accession>
<dbReference type="Proteomes" id="UP001181355">
    <property type="component" value="Chromosome"/>
</dbReference>
<gene>
    <name evidence="2" type="ORF">RF679_14285</name>
</gene>
<proteinExistence type="predicted"/>
<evidence type="ECO:0000313" key="2">
    <source>
        <dbReference type="EMBL" id="WMW79807.1"/>
    </source>
</evidence>
<reference evidence="2" key="1">
    <citation type="submission" date="2023-09" db="EMBL/GenBank/DDBJ databases">
        <title>Undibacterium sp. 20NA77.5 isolated from freshwater.</title>
        <authorList>
            <person name="Le V."/>
            <person name="Ko S.-R."/>
            <person name="Ahn C.-Y."/>
            <person name="Oh H.-M."/>
        </authorList>
    </citation>
    <scope>NUCLEOTIDE SEQUENCE</scope>
    <source>
        <strain evidence="2">20NA77.5</strain>
    </source>
</reference>
<evidence type="ECO:0000256" key="1">
    <source>
        <dbReference type="SAM" id="SignalP"/>
    </source>
</evidence>